<organism evidence="1 2">
    <name type="scientific">Tanacetum coccineum</name>
    <dbReference type="NCBI Taxonomy" id="301880"/>
    <lineage>
        <taxon>Eukaryota</taxon>
        <taxon>Viridiplantae</taxon>
        <taxon>Streptophyta</taxon>
        <taxon>Embryophyta</taxon>
        <taxon>Tracheophyta</taxon>
        <taxon>Spermatophyta</taxon>
        <taxon>Magnoliopsida</taxon>
        <taxon>eudicotyledons</taxon>
        <taxon>Gunneridae</taxon>
        <taxon>Pentapetalae</taxon>
        <taxon>asterids</taxon>
        <taxon>campanulids</taxon>
        <taxon>Asterales</taxon>
        <taxon>Asteraceae</taxon>
        <taxon>Asteroideae</taxon>
        <taxon>Anthemideae</taxon>
        <taxon>Anthemidinae</taxon>
        <taxon>Tanacetum</taxon>
    </lineage>
</organism>
<dbReference type="Proteomes" id="UP001151760">
    <property type="component" value="Unassembled WGS sequence"/>
</dbReference>
<comment type="caution">
    <text evidence="1">The sequence shown here is derived from an EMBL/GenBank/DDBJ whole genome shotgun (WGS) entry which is preliminary data.</text>
</comment>
<proteinExistence type="predicted"/>
<name>A0ABQ5I6M3_9ASTR</name>
<evidence type="ECO:0000313" key="2">
    <source>
        <dbReference type="Proteomes" id="UP001151760"/>
    </source>
</evidence>
<evidence type="ECO:0000313" key="1">
    <source>
        <dbReference type="EMBL" id="GJT95778.1"/>
    </source>
</evidence>
<dbReference type="EMBL" id="BQNB010020421">
    <property type="protein sequence ID" value="GJT95778.1"/>
    <property type="molecule type" value="Genomic_DNA"/>
</dbReference>
<reference evidence="1" key="1">
    <citation type="journal article" date="2022" name="Int. J. Mol. Sci.">
        <title>Draft Genome of Tanacetum Coccineum: Genomic Comparison of Closely Related Tanacetum-Family Plants.</title>
        <authorList>
            <person name="Yamashiro T."/>
            <person name="Shiraishi A."/>
            <person name="Nakayama K."/>
            <person name="Satake H."/>
        </authorList>
    </citation>
    <scope>NUCLEOTIDE SEQUENCE</scope>
</reference>
<sequence>MGDENPICTLGDYSKPSHKGYRKRMRLCLFQFSLCDQASNWLERLPDLSLYDNEGWNDPRDFAKLVKAITLPQDVKSTSDRHLIKLENQAQCLMEAHLASTQPNQVNRITTLCKICSGPHDTQYCMKDPEQAFVEYASSRTDGTRSRQFTTNQGPRIFDEAANSWKEKPNFNWAHA</sequence>
<evidence type="ECO:0008006" key="3">
    <source>
        <dbReference type="Google" id="ProtNLM"/>
    </source>
</evidence>
<keyword evidence="2" id="KW-1185">Reference proteome</keyword>
<gene>
    <name evidence="1" type="ORF">Tco_1091296</name>
</gene>
<protein>
    <recommendedName>
        <fullName evidence="3">MAK10-like protein</fullName>
    </recommendedName>
</protein>
<accession>A0ABQ5I6M3</accession>
<reference evidence="1" key="2">
    <citation type="submission" date="2022-01" db="EMBL/GenBank/DDBJ databases">
        <authorList>
            <person name="Yamashiro T."/>
            <person name="Shiraishi A."/>
            <person name="Satake H."/>
            <person name="Nakayama K."/>
        </authorList>
    </citation>
    <scope>NUCLEOTIDE SEQUENCE</scope>
</reference>